<evidence type="ECO:0000256" key="2">
    <source>
        <dbReference type="SAM" id="MobiDB-lite"/>
    </source>
</evidence>
<keyword evidence="1" id="KW-0175">Coiled coil</keyword>
<protein>
    <submittedName>
        <fullName evidence="3">Uncharacterized protein</fullName>
    </submittedName>
</protein>
<evidence type="ECO:0000313" key="3">
    <source>
        <dbReference type="EMBL" id="CAG6635336.1"/>
    </source>
</evidence>
<feature type="compositionally biased region" description="Polar residues" evidence="2">
    <location>
        <begin position="863"/>
        <end position="881"/>
    </location>
</feature>
<feature type="compositionally biased region" description="Polar residues" evidence="2">
    <location>
        <begin position="803"/>
        <end position="828"/>
    </location>
</feature>
<feature type="region of interest" description="Disordered" evidence="2">
    <location>
        <begin position="1"/>
        <end position="52"/>
    </location>
</feature>
<reference evidence="3" key="1">
    <citation type="submission" date="2021-05" db="EMBL/GenBank/DDBJ databases">
        <authorList>
            <person name="Alioto T."/>
            <person name="Alioto T."/>
            <person name="Gomez Garrido J."/>
        </authorList>
    </citation>
    <scope>NUCLEOTIDE SEQUENCE</scope>
</reference>
<feature type="compositionally biased region" description="Polar residues" evidence="2">
    <location>
        <begin position="297"/>
        <end position="312"/>
    </location>
</feature>
<dbReference type="InterPro" id="IPR036514">
    <property type="entry name" value="SGNH_hydro_sf"/>
</dbReference>
<feature type="compositionally biased region" description="Polar residues" evidence="2">
    <location>
        <begin position="350"/>
        <end position="360"/>
    </location>
</feature>
<feature type="coiled-coil region" evidence="1">
    <location>
        <begin position="89"/>
        <end position="197"/>
    </location>
</feature>
<feature type="compositionally biased region" description="Polar residues" evidence="2">
    <location>
        <begin position="837"/>
        <end position="853"/>
    </location>
</feature>
<dbReference type="AlphaFoldDB" id="A0A8D8QPJ6"/>
<feature type="compositionally biased region" description="Low complexity" evidence="2">
    <location>
        <begin position="249"/>
        <end position="269"/>
    </location>
</feature>
<feature type="region of interest" description="Disordered" evidence="2">
    <location>
        <begin position="246"/>
        <end position="360"/>
    </location>
</feature>
<dbReference type="EMBL" id="HBUF01089588">
    <property type="protein sequence ID" value="CAG6635336.1"/>
    <property type="molecule type" value="Transcribed_RNA"/>
</dbReference>
<feature type="compositionally biased region" description="Basic and acidic residues" evidence="2">
    <location>
        <begin position="281"/>
        <end position="296"/>
    </location>
</feature>
<dbReference type="SUPFAM" id="SSF52266">
    <property type="entry name" value="SGNH hydrolase"/>
    <property type="match status" value="1"/>
</dbReference>
<name>A0A8D8QPJ6_9HEMI</name>
<feature type="compositionally biased region" description="Polar residues" evidence="2">
    <location>
        <begin position="270"/>
        <end position="280"/>
    </location>
</feature>
<organism evidence="3">
    <name type="scientific">Cacopsylla melanoneura</name>
    <dbReference type="NCBI Taxonomy" id="428564"/>
    <lineage>
        <taxon>Eukaryota</taxon>
        <taxon>Metazoa</taxon>
        <taxon>Ecdysozoa</taxon>
        <taxon>Arthropoda</taxon>
        <taxon>Hexapoda</taxon>
        <taxon>Insecta</taxon>
        <taxon>Pterygota</taxon>
        <taxon>Neoptera</taxon>
        <taxon>Paraneoptera</taxon>
        <taxon>Hemiptera</taxon>
        <taxon>Sternorrhyncha</taxon>
        <taxon>Psylloidea</taxon>
        <taxon>Psyllidae</taxon>
        <taxon>Psyllinae</taxon>
        <taxon>Cacopsylla</taxon>
    </lineage>
</organism>
<feature type="compositionally biased region" description="Polar residues" evidence="2">
    <location>
        <begin position="28"/>
        <end position="52"/>
    </location>
</feature>
<evidence type="ECO:0000256" key="1">
    <source>
        <dbReference type="SAM" id="Coils"/>
    </source>
</evidence>
<feature type="region of interest" description="Disordered" evidence="2">
    <location>
        <begin position="783"/>
        <end position="903"/>
    </location>
</feature>
<proteinExistence type="predicted"/>
<feature type="compositionally biased region" description="Polar residues" evidence="2">
    <location>
        <begin position="894"/>
        <end position="903"/>
    </location>
</feature>
<feature type="compositionally biased region" description="Basic and acidic residues" evidence="2">
    <location>
        <begin position="329"/>
        <end position="341"/>
    </location>
</feature>
<sequence length="1039" mass="120026">MKPVDNKQSAMKKAISNTNVDKRETRSYKFSNVRSRYLQSSPRTRPNDNNLSRYKSYENLSLAELGDELYRLAIKKRDDEIFNIHKEICKRYEDIINSQNISMKDLEIERSALKEKLIDNNNRLENLIQESEEQISTLDEKVKSAKFEINRLTRQVRTLTETSEADTSYIHKLEDERDELRTAVEALKGTIQELKNVSPTLTNNTRYRLHYDSDNDQSYGLIDLTDNQQLFVQSKNRKSLAAELENVDSETNSSVNNNVNKNNSSDNNNYTKILDNSSNEKIPEGSESLKTDENHHTLNANASTSDECNEPNQDAFLASSDSTTLEEDKEVKKAKQSKDLGSKSPRHLTPVNTTAEGDTSSVVVTKEIGNLFTNTRATSPANPNNYSETISEKTSTNYNNIPSCSPDVKITIPLKLLHNSPLNRKYINHTEEAQMMSEREQRNECKLIELEYKVKEIHNTMKTERNNLPNQRHENLVEMLCNEIILCKETLQSHGNQIHEIGLLYSDLKEEIHTLKASNSSTSPGKQPSTPANDIITVPARIERPNDMNETCNVKNDNQDRIEIIGDSHARGLKTFLSKKLPHNTHIIESYKSGANMSSLHTLINPPTHHCCKFIMFIGSNDIKRTPFNEMIKSLDDCLFKINHNEVIFVLLPMRLDYPNLNENINNVNTKLKYHLLKNHKNVLIVNPRNFINESHYAIDGQHLNRFGKVQVAQYLQNSLKNYKKFLSKQSNIEVCPKQDPINCPLESSSHLTTNVANDDSRMSTKELCSNLEGEVITSHSKKLFHKRSGAESIQKPYKRNPGQYTTKLDNIKANQMPLNRPTEIQQNGREEKVQKEPTQQKQKYPTLEQQFDNTHDKHRRQSQQVTYTNQLRRTATQPEQPNKIHPNQKHSEQQLNRNTDKSILTQEDKLCKKPIEEDISQPFQTQERIQQAILQQQRMGQISQKQTQQILPNQQGTKEQQSSPSNLINQEHPHLQQQPYQMTQQTMHHGHNMDPQMWNLLQQQTYETQLRREQLQRQLVWCMANFLNPMTNPTWGYM</sequence>
<dbReference type="Gene3D" id="3.40.50.1110">
    <property type="entry name" value="SGNH hydrolase"/>
    <property type="match status" value="1"/>
</dbReference>
<feature type="region of interest" description="Disordered" evidence="2">
    <location>
        <begin position="945"/>
        <end position="968"/>
    </location>
</feature>
<accession>A0A8D8QPJ6</accession>